<dbReference type="Pfam" id="PF08751">
    <property type="entry name" value="TrwC"/>
    <property type="match status" value="1"/>
</dbReference>
<dbReference type="NCBIfam" id="TIGR02686">
    <property type="entry name" value="relax_trwC"/>
    <property type="match status" value="1"/>
</dbReference>
<feature type="domain" description="TrwC relaxase" evidence="2">
    <location>
        <begin position="16"/>
        <end position="281"/>
    </location>
</feature>
<organism evidence="3 4">
    <name type="scientific">Sphingobium xenophagum</name>
    <dbReference type="NCBI Taxonomy" id="121428"/>
    <lineage>
        <taxon>Bacteria</taxon>
        <taxon>Pseudomonadati</taxon>
        <taxon>Pseudomonadota</taxon>
        <taxon>Alphaproteobacteria</taxon>
        <taxon>Sphingomonadales</taxon>
        <taxon>Sphingomonadaceae</taxon>
        <taxon>Sphingobium</taxon>
    </lineage>
</organism>
<evidence type="ECO:0000313" key="4">
    <source>
        <dbReference type="Proteomes" id="UP000290975"/>
    </source>
</evidence>
<dbReference type="InterPro" id="IPR027417">
    <property type="entry name" value="P-loop_NTPase"/>
</dbReference>
<dbReference type="EMBL" id="BBQY01000040">
    <property type="protein sequence ID" value="GBH32576.1"/>
    <property type="molecule type" value="Genomic_DNA"/>
</dbReference>
<dbReference type="Gene3D" id="3.40.50.300">
    <property type="entry name" value="P-loop containing nucleotide triphosphate hydrolases"/>
    <property type="match status" value="2"/>
</dbReference>
<dbReference type="Proteomes" id="UP000290975">
    <property type="component" value="Unassembled WGS sequence"/>
</dbReference>
<dbReference type="NCBIfam" id="NF041492">
    <property type="entry name" value="MobF"/>
    <property type="match status" value="1"/>
</dbReference>
<evidence type="ECO:0000259" key="2">
    <source>
        <dbReference type="Pfam" id="PF08751"/>
    </source>
</evidence>
<dbReference type="SUPFAM" id="SSF52540">
    <property type="entry name" value="P-loop containing nucleoside triphosphate hydrolases"/>
    <property type="match status" value="2"/>
</dbReference>
<feature type="region of interest" description="Disordered" evidence="1">
    <location>
        <begin position="906"/>
        <end position="933"/>
    </location>
</feature>
<dbReference type="Pfam" id="PF13604">
    <property type="entry name" value="AAA_30"/>
    <property type="match status" value="1"/>
</dbReference>
<dbReference type="InterPro" id="IPR014862">
    <property type="entry name" value="TrwC"/>
</dbReference>
<reference evidence="3 4" key="1">
    <citation type="submission" date="2014-12" db="EMBL/GenBank/DDBJ databases">
        <title>Whole genome sequencing of Sphingobium xenophagum OW59.</title>
        <authorList>
            <person name="Ohta Y."/>
            <person name="Nishi S."/>
            <person name="Hatada Y."/>
        </authorList>
    </citation>
    <scope>NUCLEOTIDE SEQUENCE [LARGE SCALE GENOMIC DNA]</scope>
    <source>
        <strain evidence="3 4">OW59</strain>
    </source>
</reference>
<evidence type="ECO:0000313" key="3">
    <source>
        <dbReference type="EMBL" id="GBH32576.1"/>
    </source>
</evidence>
<dbReference type="CDD" id="cd18809">
    <property type="entry name" value="SF1_C_RecD"/>
    <property type="match status" value="1"/>
</dbReference>
<feature type="compositionally biased region" description="Basic and acidic residues" evidence="1">
    <location>
        <begin position="906"/>
        <end position="921"/>
    </location>
</feature>
<keyword evidence="4" id="KW-1185">Reference proteome</keyword>
<name>A0A401J7D4_SPHXE</name>
<proteinExistence type="predicted"/>
<feature type="compositionally biased region" description="Basic and acidic residues" evidence="1">
    <location>
        <begin position="978"/>
        <end position="987"/>
    </location>
</feature>
<comment type="caution">
    <text evidence="3">The sequence shown here is derived from an EMBL/GenBank/DDBJ whole genome shotgun (WGS) entry which is preliminary data.</text>
</comment>
<dbReference type="RefSeq" id="WP_130754549.1">
    <property type="nucleotide sequence ID" value="NZ_BBQY01000040.1"/>
</dbReference>
<sequence>MIHPRRLKGTPTNLTRYYMVGDYYTKGADEHSQWGGSIAAELGLEGKVDPSTFQALLDGKIGEQQLGRRRSEGKIQHHPGWDFAVNAPKSVSIMALVAGDERVIAAHEKAVSMALSYLEEHATLRHRVDGNIVHETAGRLIYARFTEHASRELDPHLHTHVVVMNMTNRADGTSMSSLETRAMFSEQMVAGQVYRNDLAHRLKELGYGIDYDPRKGLFEIGDVSKELVKHMSQRAEKIEAHARENGLAGQAARRMSFYQTRGPKEKLSLDALHGRWSARLDVHQDAIKGVKEAAEQKGERRLGIEPATAARAMLFGLRQAEGREAVNNLGKLLRIGLASHVGEVRLEDIRPLAQAHEARVKLLETRHPTGDEIHTRGRTSRRTARLELALSDQLALALNDAKPIATDKKLQNLADENGLNAEQSAALVTIGTTVDRVIGVHGVAGAGKSTLVRVLNAAAGPETTLIALAPTSSAAANLGHSAGIESRTVASLIAGGGRNVDDRHVLILDEAGQLGNRQAMRVLEISRKTGARLILLGDNMQTGAIEQGKAFWLMQRLGLPKAELTTSVRQETRTMKGAVTQARLENYRASLASLDKVVSGDTAEKLAQALIGEWTRLGTESRAKTNILVLENATRLILNDKIREALKAEGALAAQDSGFSILTPSGMTDQEKRSPRFYTRGQIVIFSRDNIGLGVFLDREYRVVGIAKDEKGRQRVRLSDENDRMILWDPRLSRTSQVHIFKEEQRDLAKGDRIQWRLVDHALGIRNADRGTVEKLTGHTATILWDRDGRLQEIDLTRHKNWDHGYAETVYSAQSKTYDRVYVLAPVGSSLVTGKNYYTAITRARFGVKIWTESADRLIEKLERNSGTKTSALEGLGRLDKDSVKGRAVRHGQRWDELRVLQQANREARNMRTFDERDRRSQPMPGSLATSLAGRAQSVAQVLDRWLTTLLSKSEDQHRQGIDQSAPRQPDVKTPMQSRDHWGGHDR</sequence>
<evidence type="ECO:0000256" key="1">
    <source>
        <dbReference type="SAM" id="MobiDB-lite"/>
    </source>
</evidence>
<protein>
    <recommendedName>
        <fullName evidence="2">TrwC relaxase domain-containing protein</fullName>
    </recommendedName>
</protein>
<dbReference type="InterPro" id="IPR014059">
    <property type="entry name" value="TraI/TrwC_relax"/>
</dbReference>
<dbReference type="AlphaFoldDB" id="A0A401J7D4"/>
<feature type="region of interest" description="Disordered" evidence="1">
    <location>
        <begin position="953"/>
        <end position="987"/>
    </location>
</feature>
<accession>A0A401J7D4</accession>
<gene>
    <name evidence="3" type="ORF">MBESOW_P3807</name>
</gene>
<dbReference type="SUPFAM" id="SSF55464">
    <property type="entry name" value="Origin of replication-binding domain, RBD-like"/>
    <property type="match status" value="1"/>
</dbReference>